<name>A0A830G959_9EURY</name>
<dbReference type="Proteomes" id="UP000608850">
    <property type="component" value="Unassembled WGS sequence"/>
</dbReference>
<reference evidence="1 2" key="1">
    <citation type="journal article" date="2019" name="Int. J. Syst. Evol. Microbiol.">
        <title>The Global Catalogue of Microorganisms (GCM) 10K type strain sequencing project: providing services to taxonomists for standard genome sequencing and annotation.</title>
        <authorList>
            <consortium name="The Broad Institute Genomics Platform"/>
            <consortium name="The Broad Institute Genome Sequencing Center for Infectious Disease"/>
            <person name="Wu L."/>
            <person name="Ma J."/>
        </authorList>
    </citation>
    <scope>NUCLEOTIDE SEQUENCE [LARGE SCALE GENOMIC DNA]</scope>
    <source>
        <strain evidence="1 2">JCM 16331</strain>
    </source>
</reference>
<dbReference type="OrthoDB" id="270096at2157"/>
<dbReference type="RefSeq" id="WP_188877228.1">
    <property type="nucleotide sequence ID" value="NZ_BMOQ01000002.1"/>
</dbReference>
<evidence type="ECO:0000313" key="1">
    <source>
        <dbReference type="EMBL" id="GGN10414.1"/>
    </source>
</evidence>
<dbReference type="EMBL" id="BMOQ01000002">
    <property type="protein sequence ID" value="GGN10414.1"/>
    <property type="molecule type" value="Genomic_DNA"/>
</dbReference>
<accession>A0A830G959</accession>
<dbReference type="AlphaFoldDB" id="A0A830G959"/>
<sequence>MSRHRTRSRGPAGRAFTAALAIAVVVAIALGGAGTGAFATSAVDRDSALPVAADESGVVGLDVSASVAANDTTRLVTVTNSLDAPASATVSLHESARDDADLVVDGSIVGDSATVSLSSGASETVDVRVASNTTLDALAFDVSATGERGVTVSAPDRSATITT</sequence>
<evidence type="ECO:0000313" key="2">
    <source>
        <dbReference type="Proteomes" id="UP000608850"/>
    </source>
</evidence>
<comment type="caution">
    <text evidence="1">The sequence shown here is derived from an EMBL/GenBank/DDBJ whole genome shotgun (WGS) entry which is preliminary data.</text>
</comment>
<organism evidence="1 2">
    <name type="scientific">Halarchaeum nitratireducens</name>
    <dbReference type="NCBI Taxonomy" id="489913"/>
    <lineage>
        <taxon>Archaea</taxon>
        <taxon>Methanobacteriati</taxon>
        <taxon>Methanobacteriota</taxon>
        <taxon>Stenosarchaea group</taxon>
        <taxon>Halobacteria</taxon>
        <taxon>Halobacteriales</taxon>
        <taxon>Halobacteriaceae</taxon>
    </lineage>
</organism>
<protein>
    <submittedName>
        <fullName evidence="1">Uncharacterized protein</fullName>
    </submittedName>
</protein>
<gene>
    <name evidence="1" type="ORF">GCM10009021_07800</name>
</gene>
<proteinExistence type="predicted"/>
<keyword evidence="2" id="KW-1185">Reference proteome</keyword>